<keyword evidence="4" id="KW-0808">Transferase</keyword>
<evidence type="ECO:0000313" key="16">
    <source>
        <dbReference type="EMBL" id="RHE92941.1"/>
    </source>
</evidence>
<dbReference type="Gene3D" id="2.130.10.10">
    <property type="entry name" value="YVTN repeat-like/Quinoprotein amine dehydrogenase"/>
    <property type="match status" value="2"/>
</dbReference>
<dbReference type="Gene3D" id="3.40.50.2300">
    <property type="match status" value="1"/>
</dbReference>
<dbReference type="GO" id="GO:0043565">
    <property type="term" value="F:sequence-specific DNA binding"/>
    <property type="evidence" value="ECO:0007669"/>
    <property type="project" value="InterPro"/>
</dbReference>
<dbReference type="InterPro" id="IPR011123">
    <property type="entry name" value="Y_Y_Y"/>
</dbReference>
<evidence type="ECO:0000256" key="4">
    <source>
        <dbReference type="ARBA" id="ARBA00022679"/>
    </source>
</evidence>
<dbReference type="Pfam" id="PF07495">
    <property type="entry name" value="Y_Y_Y"/>
    <property type="match status" value="1"/>
</dbReference>
<name>A0A414LE86_9BACE</name>
<dbReference type="InterPro" id="IPR005467">
    <property type="entry name" value="His_kinase_dom"/>
</dbReference>
<dbReference type="SMART" id="SM00388">
    <property type="entry name" value="HisKA"/>
    <property type="match status" value="1"/>
</dbReference>
<dbReference type="InterPro" id="IPR015943">
    <property type="entry name" value="WD40/YVTN_repeat-like_dom_sf"/>
</dbReference>
<dbReference type="SUPFAM" id="SSF63829">
    <property type="entry name" value="Calcium-dependent phosphotriesterase"/>
    <property type="match status" value="1"/>
</dbReference>
<dbReference type="Pfam" id="PF12833">
    <property type="entry name" value="HTH_18"/>
    <property type="match status" value="1"/>
</dbReference>
<dbReference type="RefSeq" id="WP_118221481.1">
    <property type="nucleotide sequence ID" value="NZ_JADNIJ010000002.1"/>
</dbReference>
<dbReference type="SMART" id="SM00342">
    <property type="entry name" value="HTH_ARAC"/>
    <property type="match status" value="1"/>
</dbReference>
<organism evidence="16 17">
    <name type="scientific">Bacteroides intestinalis</name>
    <dbReference type="NCBI Taxonomy" id="329854"/>
    <lineage>
        <taxon>Bacteria</taxon>
        <taxon>Pseudomonadati</taxon>
        <taxon>Bacteroidota</taxon>
        <taxon>Bacteroidia</taxon>
        <taxon>Bacteroidales</taxon>
        <taxon>Bacteroidaceae</taxon>
        <taxon>Bacteroides</taxon>
    </lineage>
</organism>
<evidence type="ECO:0000256" key="10">
    <source>
        <dbReference type="ARBA" id="ARBA00023125"/>
    </source>
</evidence>
<dbReference type="Pfam" id="PF00072">
    <property type="entry name" value="Response_reg"/>
    <property type="match status" value="1"/>
</dbReference>
<dbReference type="PROSITE" id="PS50110">
    <property type="entry name" value="RESPONSE_REGULATORY"/>
    <property type="match status" value="1"/>
</dbReference>
<evidence type="ECO:0000256" key="9">
    <source>
        <dbReference type="ARBA" id="ARBA00023015"/>
    </source>
</evidence>
<comment type="catalytic activity">
    <reaction evidence="1">
        <text>ATP + protein L-histidine = ADP + protein N-phospho-L-histidine.</text>
        <dbReference type="EC" id="2.7.13.3"/>
    </reaction>
</comment>
<keyword evidence="5" id="KW-0547">Nucleotide-binding</keyword>
<feature type="domain" description="HTH araC/xylS-type" evidence="13">
    <location>
        <begin position="1236"/>
        <end position="1336"/>
    </location>
</feature>
<dbReference type="InterPro" id="IPR011047">
    <property type="entry name" value="Quinoprotein_ADH-like_sf"/>
</dbReference>
<dbReference type="CDD" id="cd00075">
    <property type="entry name" value="HATPase"/>
    <property type="match status" value="1"/>
</dbReference>
<dbReference type="PROSITE" id="PS01124">
    <property type="entry name" value="HTH_ARAC_FAMILY_2"/>
    <property type="match status" value="1"/>
</dbReference>
<dbReference type="GO" id="GO:0000155">
    <property type="term" value="F:phosphorelay sensor kinase activity"/>
    <property type="evidence" value="ECO:0007669"/>
    <property type="project" value="InterPro"/>
</dbReference>
<evidence type="ECO:0000256" key="11">
    <source>
        <dbReference type="ARBA" id="ARBA00023163"/>
    </source>
</evidence>
<feature type="domain" description="Histidine kinase" evidence="14">
    <location>
        <begin position="822"/>
        <end position="1039"/>
    </location>
</feature>
<dbReference type="InterPro" id="IPR013783">
    <property type="entry name" value="Ig-like_fold"/>
</dbReference>
<dbReference type="FunFam" id="3.30.565.10:FF:000037">
    <property type="entry name" value="Hybrid sensor histidine kinase/response regulator"/>
    <property type="match status" value="1"/>
</dbReference>
<evidence type="ECO:0000256" key="6">
    <source>
        <dbReference type="ARBA" id="ARBA00022777"/>
    </source>
</evidence>
<dbReference type="Pfam" id="PF07494">
    <property type="entry name" value="Reg_prop"/>
    <property type="match status" value="2"/>
</dbReference>
<dbReference type="CDD" id="cd00082">
    <property type="entry name" value="HisKA"/>
    <property type="match status" value="1"/>
</dbReference>
<dbReference type="InterPro" id="IPR004358">
    <property type="entry name" value="Sig_transdc_His_kin-like_C"/>
</dbReference>
<proteinExistence type="predicted"/>
<dbReference type="PANTHER" id="PTHR43547">
    <property type="entry name" value="TWO-COMPONENT HISTIDINE KINASE"/>
    <property type="match status" value="1"/>
</dbReference>
<dbReference type="SUPFAM" id="SSF46689">
    <property type="entry name" value="Homeodomain-like"/>
    <property type="match status" value="1"/>
</dbReference>
<dbReference type="Proteomes" id="UP000285650">
    <property type="component" value="Unassembled WGS sequence"/>
</dbReference>
<dbReference type="InterPro" id="IPR036890">
    <property type="entry name" value="HATPase_C_sf"/>
</dbReference>
<keyword evidence="7" id="KW-0067">ATP-binding</keyword>
<evidence type="ECO:0000256" key="3">
    <source>
        <dbReference type="ARBA" id="ARBA00022553"/>
    </source>
</evidence>
<dbReference type="InterPro" id="IPR018060">
    <property type="entry name" value="HTH_AraC"/>
</dbReference>
<evidence type="ECO:0000259" key="13">
    <source>
        <dbReference type="PROSITE" id="PS01124"/>
    </source>
</evidence>
<keyword evidence="10" id="KW-0238">DNA-binding</keyword>
<dbReference type="Gene3D" id="2.60.40.10">
    <property type="entry name" value="Immunoglobulins"/>
    <property type="match status" value="1"/>
</dbReference>
<dbReference type="InterPro" id="IPR009057">
    <property type="entry name" value="Homeodomain-like_sf"/>
</dbReference>
<keyword evidence="9" id="KW-0805">Transcription regulation</keyword>
<feature type="modified residue" description="4-aspartylphosphate" evidence="12">
    <location>
        <position position="1135"/>
    </location>
</feature>
<sequence length="1338" mass="154146">MKNALILLLSIFTSFTALSKELYFKHLGIRDGLSQICIYSIYQDEMGAMWFGSSEGLNRYNGKEIKVYQPSQYRQNLTSNEINDLCGDKQGHIYIRSGNDLIVFNIYKEQFVCLRKNDVKGIFCQSDKLWVICSNAIYTYLPEEEVLKLFVSFPTDLGEGRGIFADTENVWAITHSHLLHFDTSSHEPAKIIMSFDKGRCIFRDRSHNLWVGTWDGLYRINTKGDISLFTHQPGQEGLSNNQVRCVIEDNIGCIWIGTFRGLDCYNPTTNEWSHYTHQDYNPNSLSHNSVLSLYKDVRNNVWVGTYYGGANVFIPHHFNKQFYAASLEHKDCLSFPFVGRMTEDDNGYLWICTEGGGLNKLDPATRKFVRYTHQEGDPQSVGNNNLKAIYYNQSTERLYIGTHTGGLSIFDIRNNTFRRTPEFLQLAGNIINRIQRYKEGLAILSQKGLFFMNLQTEKFSSFSKLPLIKEVLEKEFTYETFFIDSQDHLWLALSVGGLICVHLLSGRIEKYETNANNSFSIGKFKVVHISENSNREVYFGTIGSGLFKYQPENNSFKVYNTQNGSLPNNYCYYIQESPLNHRLLLLHNRGLSIFNTQTEVVEETYHIFQQNYSQGSTLYISRNGTMYIGGINGLASLPEKDLYNSPDKEKLYFEKLLILNQEILPDDVTGILKQILARTSEIQLKHNQNHVTVTFSTFRYLSERDNLFEYCLENLDKHWIQTSNNSITYTNIPPGNYTLRVRPVEPDSANAEEITLKIHVSAPFYANPYAYVLYALVLAGVLSLFLHFKLRQARLQASLENEKKEKEHIEELNQAKLRFFTNISHEFRTPLTLIIGQLEAIMQIDKLEPFFYKRILRIYKNAWHMRNLITELLDFRKQEQGYLKLKVKERDLVAFLHEIYNSFYEYAQMRNINYNFKHTEKVVNAWFDPVQLQKVIFNLLSNAFKYTKEGGNITISLRHNSTQVFITVSDDGSGIPEEAILKIFDRFYQVDSTPSSFSLGTGIGLALAKGIMDAHHGKIEIKSTVNQGSDFTLSLLLGNQHFNKEDIAADPQQADAIYFIDSPTDLLQRTTEFRIPIETGIDTHKPVLLLVEDNEDLLEMLNDMFSTFYKVHTARNGREGLIAAERIQPDIIVSDVMMPEMSGKEMCYKLKNNVELSHIPIVLLTAQNSVDFIVEGYMFGADDYVTKPFNVKILLARCSNLIRNKQQIIAHYSNVSTVQITESIPPSNTYDKELLKKSVDIIRKHFDNPNFDVNMLATDLCMGRSKLYMRFRQIIGLTPNEFILKVKLDEAMSLLKNRPELNISEISIMLGFSSARYFSKCFKSFFGLPPLKVRRKEE</sequence>
<accession>A0A414LE86</accession>
<evidence type="ECO:0000259" key="15">
    <source>
        <dbReference type="PROSITE" id="PS50110"/>
    </source>
</evidence>
<evidence type="ECO:0000259" key="14">
    <source>
        <dbReference type="PROSITE" id="PS50109"/>
    </source>
</evidence>
<dbReference type="SUPFAM" id="SSF55874">
    <property type="entry name" value="ATPase domain of HSP90 chaperone/DNA topoisomerase II/histidine kinase"/>
    <property type="match status" value="1"/>
</dbReference>
<dbReference type="FunFam" id="1.10.287.130:FF:000034">
    <property type="entry name" value="Two-component system sensor histidine kinase/response regulator"/>
    <property type="match status" value="1"/>
</dbReference>
<dbReference type="InterPro" id="IPR003594">
    <property type="entry name" value="HATPase_dom"/>
</dbReference>
<evidence type="ECO:0000256" key="7">
    <source>
        <dbReference type="ARBA" id="ARBA00022840"/>
    </source>
</evidence>
<gene>
    <name evidence="16" type="ORF">DW712_07370</name>
</gene>
<protein>
    <recommendedName>
        <fullName evidence="2">histidine kinase</fullName>
        <ecNumber evidence="2">2.7.13.3</ecNumber>
    </recommendedName>
</protein>
<dbReference type="SMART" id="SM00387">
    <property type="entry name" value="HATPase_c"/>
    <property type="match status" value="1"/>
</dbReference>
<dbReference type="SUPFAM" id="SSF52172">
    <property type="entry name" value="CheY-like"/>
    <property type="match status" value="1"/>
</dbReference>
<dbReference type="EMBL" id="QSKV01000004">
    <property type="protein sequence ID" value="RHE92941.1"/>
    <property type="molecule type" value="Genomic_DNA"/>
</dbReference>
<feature type="domain" description="Response regulatory" evidence="15">
    <location>
        <begin position="1087"/>
        <end position="1202"/>
    </location>
</feature>
<dbReference type="InterPro" id="IPR011006">
    <property type="entry name" value="CheY-like_superfamily"/>
</dbReference>
<evidence type="ECO:0000256" key="12">
    <source>
        <dbReference type="PROSITE-ProRule" id="PRU00169"/>
    </source>
</evidence>
<keyword evidence="8" id="KW-0902">Two-component regulatory system</keyword>
<dbReference type="PRINTS" id="PR00344">
    <property type="entry name" value="BCTRLSENSOR"/>
</dbReference>
<dbReference type="GO" id="GO:0003700">
    <property type="term" value="F:DNA-binding transcription factor activity"/>
    <property type="evidence" value="ECO:0007669"/>
    <property type="project" value="InterPro"/>
</dbReference>
<dbReference type="PROSITE" id="PS50109">
    <property type="entry name" value="HIS_KIN"/>
    <property type="match status" value="1"/>
</dbReference>
<keyword evidence="11" id="KW-0804">Transcription</keyword>
<dbReference type="SUPFAM" id="SSF47384">
    <property type="entry name" value="Homodimeric domain of signal transducing histidine kinase"/>
    <property type="match status" value="1"/>
</dbReference>
<dbReference type="Pfam" id="PF00512">
    <property type="entry name" value="HisKA"/>
    <property type="match status" value="1"/>
</dbReference>
<reference evidence="16 17" key="1">
    <citation type="submission" date="2018-08" db="EMBL/GenBank/DDBJ databases">
        <title>A genome reference for cultivated species of the human gut microbiota.</title>
        <authorList>
            <person name="Zou Y."/>
            <person name="Xue W."/>
            <person name="Luo G."/>
        </authorList>
    </citation>
    <scope>NUCLEOTIDE SEQUENCE [LARGE SCALE GENOMIC DNA]</scope>
    <source>
        <strain evidence="16 17">AM27-17</strain>
    </source>
</reference>
<dbReference type="Pfam" id="PF02518">
    <property type="entry name" value="HATPase_c"/>
    <property type="match status" value="1"/>
</dbReference>
<keyword evidence="3 12" id="KW-0597">Phosphoprotein</keyword>
<dbReference type="InterPro" id="IPR018062">
    <property type="entry name" value="HTH_AraC-typ_CS"/>
</dbReference>
<dbReference type="EC" id="2.7.13.3" evidence="2"/>
<dbReference type="Gene3D" id="1.10.10.60">
    <property type="entry name" value="Homeodomain-like"/>
    <property type="match status" value="1"/>
</dbReference>
<dbReference type="SMART" id="SM00448">
    <property type="entry name" value="REC"/>
    <property type="match status" value="1"/>
</dbReference>
<dbReference type="SUPFAM" id="SSF50998">
    <property type="entry name" value="Quinoprotein alcohol dehydrogenase-like"/>
    <property type="match status" value="1"/>
</dbReference>
<dbReference type="PROSITE" id="PS00041">
    <property type="entry name" value="HTH_ARAC_FAMILY_1"/>
    <property type="match status" value="1"/>
</dbReference>
<dbReference type="InterPro" id="IPR003661">
    <property type="entry name" value="HisK_dim/P_dom"/>
</dbReference>
<dbReference type="PANTHER" id="PTHR43547:SF2">
    <property type="entry name" value="HYBRID SIGNAL TRANSDUCTION HISTIDINE KINASE C"/>
    <property type="match status" value="1"/>
</dbReference>
<dbReference type="Gene3D" id="3.30.565.10">
    <property type="entry name" value="Histidine kinase-like ATPase, C-terminal domain"/>
    <property type="match status" value="1"/>
</dbReference>
<evidence type="ECO:0000256" key="2">
    <source>
        <dbReference type="ARBA" id="ARBA00012438"/>
    </source>
</evidence>
<comment type="caution">
    <text evidence="16">The sequence shown here is derived from an EMBL/GenBank/DDBJ whole genome shotgun (WGS) entry which is preliminary data.</text>
</comment>
<evidence type="ECO:0000256" key="8">
    <source>
        <dbReference type="ARBA" id="ARBA00023012"/>
    </source>
</evidence>
<evidence type="ECO:0000256" key="5">
    <source>
        <dbReference type="ARBA" id="ARBA00022741"/>
    </source>
</evidence>
<keyword evidence="6" id="KW-0418">Kinase</keyword>
<evidence type="ECO:0000313" key="17">
    <source>
        <dbReference type="Proteomes" id="UP000285650"/>
    </source>
</evidence>
<dbReference type="InterPro" id="IPR036097">
    <property type="entry name" value="HisK_dim/P_sf"/>
</dbReference>
<dbReference type="InterPro" id="IPR011110">
    <property type="entry name" value="Reg_prop"/>
</dbReference>
<evidence type="ECO:0000256" key="1">
    <source>
        <dbReference type="ARBA" id="ARBA00000085"/>
    </source>
</evidence>
<dbReference type="InterPro" id="IPR001789">
    <property type="entry name" value="Sig_transdc_resp-reg_receiver"/>
</dbReference>
<dbReference type="GO" id="GO:0005524">
    <property type="term" value="F:ATP binding"/>
    <property type="evidence" value="ECO:0007669"/>
    <property type="project" value="UniProtKB-KW"/>
</dbReference>
<dbReference type="Gene3D" id="1.10.287.130">
    <property type="match status" value="1"/>
</dbReference>
<dbReference type="CDD" id="cd17574">
    <property type="entry name" value="REC_OmpR"/>
    <property type="match status" value="1"/>
</dbReference>